<proteinExistence type="predicted"/>
<accession>A0A1N7MNN5</accession>
<organism evidence="1 2">
    <name type="scientific">Chryseobacterium gambrini</name>
    <dbReference type="NCBI Taxonomy" id="373672"/>
    <lineage>
        <taxon>Bacteria</taxon>
        <taxon>Pseudomonadati</taxon>
        <taxon>Bacteroidota</taxon>
        <taxon>Flavobacteriia</taxon>
        <taxon>Flavobacteriales</taxon>
        <taxon>Weeksellaceae</taxon>
        <taxon>Chryseobacterium group</taxon>
        <taxon>Chryseobacterium</taxon>
    </lineage>
</organism>
<evidence type="ECO:0000313" key="2">
    <source>
        <dbReference type="Proteomes" id="UP000185781"/>
    </source>
</evidence>
<gene>
    <name evidence="1" type="ORF">SAMN05421785_103361</name>
</gene>
<reference evidence="1 2" key="1">
    <citation type="submission" date="2017-01" db="EMBL/GenBank/DDBJ databases">
        <authorList>
            <person name="Mah S.A."/>
            <person name="Swanson W.J."/>
            <person name="Moy G.W."/>
            <person name="Vacquier V.D."/>
        </authorList>
    </citation>
    <scope>NUCLEOTIDE SEQUENCE [LARGE SCALE GENOMIC DNA]</scope>
    <source>
        <strain evidence="1 2">DSM 18014</strain>
    </source>
</reference>
<sequence>MKRKVILLIVISLIYIAVQVSINTFNSKNKNDVNFKKDSDRNITDNSSW</sequence>
<name>A0A1N7MNN5_9FLAO</name>
<dbReference type="Proteomes" id="UP000185781">
    <property type="component" value="Unassembled WGS sequence"/>
</dbReference>
<protein>
    <submittedName>
        <fullName evidence="1">Uncharacterized protein</fullName>
    </submittedName>
</protein>
<dbReference type="EMBL" id="FTOV01000003">
    <property type="protein sequence ID" value="SIS87618.1"/>
    <property type="molecule type" value="Genomic_DNA"/>
</dbReference>
<evidence type="ECO:0000313" key="1">
    <source>
        <dbReference type="EMBL" id="SIS87618.1"/>
    </source>
</evidence>
<dbReference type="AlphaFoldDB" id="A0A1N7MNN5"/>